<reference evidence="1" key="2">
    <citation type="journal article" date="2021" name="PeerJ">
        <title>Extensive microbial diversity within the chicken gut microbiome revealed by metagenomics and culture.</title>
        <authorList>
            <person name="Gilroy R."/>
            <person name="Ravi A."/>
            <person name="Getino M."/>
            <person name="Pursley I."/>
            <person name="Horton D.L."/>
            <person name="Alikhan N.F."/>
            <person name="Baker D."/>
            <person name="Gharbi K."/>
            <person name="Hall N."/>
            <person name="Watson M."/>
            <person name="Adriaenssens E.M."/>
            <person name="Foster-Nyarko E."/>
            <person name="Jarju S."/>
            <person name="Secka A."/>
            <person name="Antonio M."/>
            <person name="Oren A."/>
            <person name="Chaudhuri R.R."/>
            <person name="La Ragione R."/>
            <person name="Hildebrand F."/>
            <person name="Pallen M.J."/>
        </authorList>
    </citation>
    <scope>NUCLEOTIDE SEQUENCE</scope>
    <source>
        <strain evidence="1">CHK190-19873</strain>
    </source>
</reference>
<protein>
    <submittedName>
        <fullName evidence="1">Uncharacterized protein</fullName>
    </submittedName>
</protein>
<dbReference type="AlphaFoldDB" id="A0A9D1ETM5"/>
<proteinExistence type="predicted"/>
<sequence length="63" mass="7052">MLMYETVWKPEQAAVCLEADSKIMNEGLTGKELSEKPESIERLAEFLLSLTQNQEESYAAGTV</sequence>
<comment type="caution">
    <text evidence="1">The sequence shown here is derived from an EMBL/GenBank/DDBJ whole genome shotgun (WGS) entry which is preliminary data.</text>
</comment>
<name>A0A9D1ETM5_9FIRM</name>
<evidence type="ECO:0000313" key="1">
    <source>
        <dbReference type="EMBL" id="HIS32050.1"/>
    </source>
</evidence>
<dbReference type="Proteomes" id="UP000823935">
    <property type="component" value="Unassembled WGS sequence"/>
</dbReference>
<gene>
    <name evidence="1" type="ORF">IAB44_10970</name>
</gene>
<dbReference type="EMBL" id="DVIQ01000067">
    <property type="protein sequence ID" value="HIS32050.1"/>
    <property type="molecule type" value="Genomic_DNA"/>
</dbReference>
<organism evidence="1 2">
    <name type="scientific">Candidatus Limivivens intestinipullorum</name>
    <dbReference type="NCBI Taxonomy" id="2840858"/>
    <lineage>
        <taxon>Bacteria</taxon>
        <taxon>Bacillati</taxon>
        <taxon>Bacillota</taxon>
        <taxon>Clostridia</taxon>
        <taxon>Lachnospirales</taxon>
        <taxon>Lachnospiraceae</taxon>
        <taxon>Lachnospiraceae incertae sedis</taxon>
        <taxon>Candidatus Limivivens</taxon>
    </lineage>
</organism>
<evidence type="ECO:0000313" key="2">
    <source>
        <dbReference type="Proteomes" id="UP000823935"/>
    </source>
</evidence>
<reference evidence="1" key="1">
    <citation type="submission" date="2020-10" db="EMBL/GenBank/DDBJ databases">
        <authorList>
            <person name="Gilroy R."/>
        </authorList>
    </citation>
    <scope>NUCLEOTIDE SEQUENCE</scope>
    <source>
        <strain evidence="1">CHK190-19873</strain>
    </source>
</reference>
<accession>A0A9D1ETM5</accession>